<dbReference type="Proteomes" id="UP001241747">
    <property type="component" value="Unassembled WGS sequence"/>
</dbReference>
<dbReference type="Gene3D" id="3.30.160.150">
    <property type="entry name" value="Lipoprotein like domain"/>
    <property type="match status" value="1"/>
</dbReference>
<accession>A0ABU0LEC4</accession>
<name>A0ABU0LEC4_XANAG</name>
<gene>
    <name evidence="1" type="ORF">QOZ94_002221</name>
</gene>
<proteinExistence type="predicted"/>
<comment type="caution">
    <text evidence="1">The sequence shown here is derived from an EMBL/GenBank/DDBJ whole genome shotgun (WGS) entry which is preliminary data.</text>
</comment>
<reference evidence="1 2" key="1">
    <citation type="submission" date="2023-07" db="EMBL/GenBank/DDBJ databases">
        <title>Genomic Encyclopedia of Type Strains, Phase IV (KMG-IV): sequencing the most valuable type-strain genomes for metagenomic binning, comparative biology and taxonomic classification.</title>
        <authorList>
            <person name="Goeker M."/>
        </authorList>
    </citation>
    <scope>NUCLEOTIDE SEQUENCE [LARGE SCALE GENOMIC DNA]</scope>
    <source>
        <strain evidence="1 2">DSM 3770</strain>
    </source>
</reference>
<dbReference type="InterPro" id="IPR007485">
    <property type="entry name" value="LPS_assembly_LptE"/>
</dbReference>
<protein>
    <submittedName>
        <fullName evidence="1">LPS-assembly lipoprotein</fullName>
    </submittedName>
</protein>
<evidence type="ECO:0000313" key="2">
    <source>
        <dbReference type="Proteomes" id="UP001241747"/>
    </source>
</evidence>
<dbReference type="RefSeq" id="WP_237344107.1">
    <property type="nucleotide sequence ID" value="NZ_JABWGX010000002.1"/>
</dbReference>
<keyword evidence="1" id="KW-0449">Lipoprotein</keyword>
<evidence type="ECO:0000313" key="1">
    <source>
        <dbReference type="EMBL" id="MDQ0505425.1"/>
    </source>
</evidence>
<sequence>MSLPDTPSAGAAMAPGASTRPRARLLARLAVVGLLSGALAGCFQPLYADNATVGGPGLQEKLADVEVMQIQGRLGNDLRNELIYLLAGGAGNPKGAPLQLYIAVDTTASTALVNSSSGLPENMIIRVSANWRIVRSDDDKKKPVGGGTAVGTASIDVSDQRFANYSAKNDAETRASREVAEQIKAQLAAYFIRLGKEPPKPETTKASGS</sequence>
<dbReference type="EMBL" id="JAUSVY010000004">
    <property type="protein sequence ID" value="MDQ0505425.1"/>
    <property type="molecule type" value="Genomic_DNA"/>
</dbReference>
<organism evidence="1 2">
    <name type="scientific">Xanthobacter agilis</name>
    <dbReference type="NCBI Taxonomy" id="47492"/>
    <lineage>
        <taxon>Bacteria</taxon>
        <taxon>Pseudomonadati</taxon>
        <taxon>Pseudomonadota</taxon>
        <taxon>Alphaproteobacteria</taxon>
        <taxon>Hyphomicrobiales</taxon>
        <taxon>Xanthobacteraceae</taxon>
        <taxon>Xanthobacter</taxon>
    </lineage>
</organism>
<keyword evidence="2" id="KW-1185">Reference proteome</keyword>
<dbReference type="Pfam" id="PF04390">
    <property type="entry name" value="LptE"/>
    <property type="match status" value="1"/>
</dbReference>